<dbReference type="InterPro" id="IPR015424">
    <property type="entry name" value="PyrdxlP-dep_Trfase"/>
</dbReference>
<dbReference type="Gene3D" id="3.40.640.10">
    <property type="entry name" value="Type I PLP-dependent aspartate aminotransferase-like (Major domain)"/>
    <property type="match status" value="1"/>
</dbReference>
<dbReference type="InterPro" id="IPR036249">
    <property type="entry name" value="Thioredoxin-like_sf"/>
</dbReference>
<evidence type="ECO:0000313" key="4">
    <source>
        <dbReference type="Proteomes" id="UP000650467"/>
    </source>
</evidence>
<dbReference type="InterPro" id="IPR013766">
    <property type="entry name" value="Thioredoxin_domain"/>
</dbReference>
<dbReference type="CDD" id="cd02947">
    <property type="entry name" value="TRX_family"/>
    <property type="match status" value="1"/>
</dbReference>
<organism evidence="3 4">
    <name type="scientific">Chlamydomonas incerta</name>
    <dbReference type="NCBI Taxonomy" id="51695"/>
    <lineage>
        <taxon>Eukaryota</taxon>
        <taxon>Viridiplantae</taxon>
        <taxon>Chlorophyta</taxon>
        <taxon>core chlorophytes</taxon>
        <taxon>Chlorophyceae</taxon>
        <taxon>CS clade</taxon>
        <taxon>Chlamydomonadales</taxon>
        <taxon>Chlamydomonadaceae</taxon>
        <taxon>Chlamydomonas</taxon>
    </lineage>
</organism>
<dbReference type="SUPFAM" id="SSF53383">
    <property type="entry name" value="PLP-dependent transferases"/>
    <property type="match status" value="1"/>
</dbReference>
<dbReference type="SUPFAM" id="SSF52833">
    <property type="entry name" value="Thioredoxin-like"/>
    <property type="match status" value="1"/>
</dbReference>
<feature type="region of interest" description="Disordered" evidence="1">
    <location>
        <begin position="280"/>
        <end position="324"/>
    </location>
</feature>
<feature type="compositionally biased region" description="Low complexity" evidence="1">
    <location>
        <begin position="280"/>
        <end position="320"/>
    </location>
</feature>
<dbReference type="Pfam" id="PF00266">
    <property type="entry name" value="Aminotran_5"/>
    <property type="match status" value="1"/>
</dbReference>
<dbReference type="InterPro" id="IPR015421">
    <property type="entry name" value="PyrdxlP-dep_Trfase_major"/>
</dbReference>
<feature type="region of interest" description="Disordered" evidence="1">
    <location>
        <begin position="1"/>
        <end position="29"/>
    </location>
</feature>
<evidence type="ECO:0000313" key="3">
    <source>
        <dbReference type="EMBL" id="KAG2423233.1"/>
    </source>
</evidence>
<gene>
    <name evidence="3" type="ORF">HXX76_015489</name>
</gene>
<feature type="region of interest" description="Disordered" evidence="1">
    <location>
        <begin position="62"/>
        <end position="92"/>
    </location>
</feature>
<sequence>MRLAFKSAVPVQGGPHASRPSASAFPGPRLVAATPVQPTAAPSCSSSGDSCSLGGGASSFAGGSLTPSGQAKRRATPPAAAPESAVKTTGTVDKHWWNQDKDLWIEAHTEEDFQREISTGSKLVAVDFFATWCHGCEKSYPEICRVVKDPELQKKYKFVKVCVDELKSVAKSEGITGLPRMAVYQPGYGQLALLDVPFSKVKFLKTNLNVISGNPGMSFGVDPNGFVVPKGKLPSVDEAAVAAEKKKKEIEALNSGTGGLFERLLKVAGGGKEKEQKAAAAAAAAKAAEPHSSSSSTSANGAHASTMTSAGAGQSSSSSAPVKAPAELVPPAGYCKAPPGVDAAAYQAARKAFLAAHSGEYGYGGVIDEMYPKEVGCRMQPNEHYMDYTGSSVYCQSQLEAVFAELRQCMFGNPHSANPSSSFTSERVEEVRDMVLRFFNASAAEYQVVFTKSATDGLKLVGETFPWSEGSMFRYLRENHNSVLGIREYALQGGGAFQAVNETFVDRWALRGDPACDHVPPATRLPAPLTYSLFTFPAEDNFAGVKYPLEWVRAVQQRSTDSHRWLVMVDAAAYVPTQPLDLSATPVDFVDLSFYKMFGFPTGVGALIVKTSVVPLMRKVFWGGGTVALATSEDNFHVLKCKPSDRLEDGTVAFLDVIAVKHGIAMMNSLGGIRRVQAHVACLTEWLYGQLSTMRHSNGSPMLAIFGKHQLPNHRAVQGGILNFELLRPDGSIFSYKTFEREAATAGFHVRTGAECNPGACYNYLGVKEAEVESLAGKKEGCEDDVEFIRVQRPVTASQEDCVSSSDLLRSIANSNLSLNHPAAVALKWMEVPLGSVRVSLGWWSTFDDVYALADWVERTYRDRTE</sequence>
<dbReference type="Gene3D" id="3.40.30.10">
    <property type="entry name" value="Glutaredoxin"/>
    <property type="match status" value="1"/>
</dbReference>
<comment type="caution">
    <text evidence="3">The sequence shown here is derived from an EMBL/GenBank/DDBJ whole genome shotgun (WGS) entry which is preliminary data.</text>
</comment>
<dbReference type="PANTHER" id="PTHR14237">
    <property type="entry name" value="MOLYBDOPTERIN COFACTOR SULFURASE MOSC"/>
    <property type="match status" value="1"/>
</dbReference>
<dbReference type="PANTHER" id="PTHR14237:SF80">
    <property type="entry name" value="MOLYBDENUM COFACTOR SULFURASE"/>
    <property type="match status" value="1"/>
</dbReference>
<dbReference type="OrthoDB" id="10264306at2759"/>
<dbReference type="InterPro" id="IPR000192">
    <property type="entry name" value="Aminotrans_V_dom"/>
</dbReference>
<reference evidence="3" key="1">
    <citation type="journal article" date="2020" name="bioRxiv">
        <title>Comparative genomics of Chlamydomonas.</title>
        <authorList>
            <person name="Craig R.J."/>
            <person name="Hasan A.R."/>
            <person name="Ness R.W."/>
            <person name="Keightley P.D."/>
        </authorList>
    </citation>
    <scope>NUCLEOTIDE SEQUENCE</scope>
    <source>
        <strain evidence="3">SAG 7.73</strain>
    </source>
</reference>
<dbReference type="EMBL" id="JAEHOC010000083">
    <property type="protein sequence ID" value="KAG2423233.1"/>
    <property type="molecule type" value="Genomic_DNA"/>
</dbReference>
<evidence type="ECO:0000256" key="1">
    <source>
        <dbReference type="SAM" id="MobiDB-lite"/>
    </source>
</evidence>
<accession>A0A835S9K1</accession>
<name>A0A835S9K1_CHLIN</name>
<feature type="domain" description="Thioredoxin" evidence="2">
    <location>
        <begin position="75"/>
        <end position="248"/>
    </location>
</feature>
<evidence type="ECO:0000259" key="2">
    <source>
        <dbReference type="PROSITE" id="PS51352"/>
    </source>
</evidence>
<dbReference type="PROSITE" id="PS51352">
    <property type="entry name" value="THIOREDOXIN_2"/>
    <property type="match status" value="1"/>
</dbReference>
<proteinExistence type="predicted"/>
<keyword evidence="4" id="KW-1185">Reference proteome</keyword>
<protein>
    <recommendedName>
        <fullName evidence="2">Thioredoxin domain-containing protein</fullName>
    </recommendedName>
</protein>
<dbReference type="Proteomes" id="UP000650467">
    <property type="component" value="Unassembled WGS sequence"/>
</dbReference>
<dbReference type="AlphaFoldDB" id="A0A835S9K1"/>
<dbReference type="Pfam" id="PF00085">
    <property type="entry name" value="Thioredoxin"/>
    <property type="match status" value="1"/>
</dbReference>